<dbReference type="RefSeq" id="WP_209402344.1">
    <property type="nucleotide sequence ID" value="NZ_JAGIYQ010000002.1"/>
</dbReference>
<proteinExistence type="predicted"/>
<feature type="signal peptide" evidence="1">
    <location>
        <begin position="1"/>
        <end position="19"/>
    </location>
</feature>
<dbReference type="EMBL" id="JAGIYQ010000002">
    <property type="protein sequence ID" value="MBP0724123.1"/>
    <property type="molecule type" value="Genomic_DNA"/>
</dbReference>
<dbReference type="InterPro" id="IPR024984">
    <property type="entry name" value="DUF3888"/>
</dbReference>
<sequence length="128" mass="14710">MKKTLIVFFVLLMFSTKGSLGNAETTSEQTYQEVIMSLIFPSMNNELYKIFGPGEEYDCPSIVKIKKLYKGTYVYEVTFQIIAYKTNQKPPYTLVTMTFNNTSGEYNLVSLKKTSIMTKKIEPCRLPQ</sequence>
<dbReference type="Pfam" id="PF13027">
    <property type="entry name" value="DUF3888"/>
    <property type="match status" value="1"/>
</dbReference>
<gene>
    <name evidence="2" type="ORF">J5Y03_02860</name>
</gene>
<evidence type="ECO:0000256" key="1">
    <source>
        <dbReference type="SAM" id="SignalP"/>
    </source>
</evidence>
<dbReference type="Proteomes" id="UP000682134">
    <property type="component" value="Unassembled WGS sequence"/>
</dbReference>
<organism evidence="2 3">
    <name type="scientific">Gottfriedia endophytica</name>
    <dbReference type="NCBI Taxonomy" id="2820819"/>
    <lineage>
        <taxon>Bacteria</taxon>
        <taxon>Bacillati</taxon>
        <taxon>Bacillota</taxon>
        <taxon>Bacilli</taxon>
        <taxon>Bacillales</taxon>
        <taxon>Bacillaceae</taxon>
        <taxon>Gottfriedia</taxon>
    </lineage>
</organism>
<accession>A0A940NSK9</accession>
<evidence type="ECO:0000313" key="2">
    <source>
        <dbReference type="EMBL" id="MBP0724123.1"/>
    </source>
</evidence>
<reference evidence="2" key="1">
    <citation type="submission" date="2021-04" db="EMBL/GenBank/DDBJ databases">
        <title>Genome seq and assembly of Bacillus sp.</title>
        <authorList>
            <person name="Chhetri G."/>
        </authorList>
    </citation>
    <scope>NUCLEOTIDE SEQUENCE</scope>
    <source>
        <strain evidence="2">RG28</strain>
    </source>
</reference>
<evidence type="ECO:0000313" key="3">
    <source>
        <dbReference type="Proteomes" id="UP000682134"/>
    </source>
</evidence>
<name>A0A940NSK9_9BACI</name>
<protein>
    <submittedName>
        <fullName evidence="2">DUF3888 domain-containing protein</fullName>
    </submittedName>
</protein>
<dbReference type="AlphaFoldDB" id="A0A940NSK9"/>
<feature type="chain" id="PRO_5039137856" evidence="1">
    <location>
        <begin position="20"/>
        <end position="128"/>
    </location>
</feature>
<keyword evidence="1" id="KW-0732">Signal</keyword>
<comment type="caution">
    <text evidence="2">The sequence shown here is derived from an EMBL/GenBank/DDBJ whole genome shotgun (WGS) entry which is preliminary data.</text>
</comment>
<keyword evidence="3" id="KW-1185">Reference proteome</keyword>